<dbReference type="EMBL" id="CAADRA010005118">
    <property type="protein sequence ID" value="VFT85176.1"/>
    <property type="molecule type" value="Genomic_DNA"/>
</dbReference>
<dbReference type="PANTHER" id="PTHR44899:SF3">
    <property type="entry name" value="SERINE_THREONINE-PROTEIN KINASE NEK1"/>
    <property type="match status" value="1"/>
</dbReference>
<dbReference type="Gene3D" id="3.30.200.20">
    <property type="entry name" value="Phosphorylase Kinase, domain 1"/>
    <property type="match status" value="1"/>
</dbReference>
<keyword evidence="6 9" id="KW-0067">ATP-binding</keyword>
<dbReference type="PROSITE" id="PS50011">
    <property type="entry name" value="PROTEIN_KINASE_DOM"/>
    <property type="match status" value="1"/>
</dbReference>
<accession>A0A485KJV0</accession>
<dbReference type="EMBL" id="VJMH01005097">
    <property type="protein sequence ID" value="KAF0701215.1"/>
    <property type="molecule type" value="Genomic_DNA"/>
</dbReference>
<feature type="region of interest" description="Disordered" evidence="10">
    <location>
        <begin position="612"/>
        <end position="634"/>
    </location>
</feature>
<dbReference type="GO" id="GO:0005524">
    <property type="term" value="F:ATP binding"/>
    <property type="evidence" value="ECO:0007669"/>
    <property type="project" value="UniProtKB-UniRule"/>
</dbReference>
<dbReference type="GO" id="GO:0004674">
    <property type="term" value="F:protein serine/threonine kinase activity"/>
    <property type="evidence" value="ECO:0007669"/>
    <property type="project" value="UniProtKB-KW"/>
</dbReference>
<evidence type="ECO:0000256" key="2">
    <source>
        <dbReference type="ARBA" id="ARBA00022527"/>
    </source>
</evidence>
<dbReference type="InterPro" id="IPR017441">
    <property type="entry name" value="Protein_kinase_ATP_BS"/>
</dbReference>
<dbReference type="PROSITE" id="PS00107">
    <property type="entry name" value="PROTEIN_KINASE_ATP"/>
    <property type="match status" value="1"/>
</dbReference>
<evidence type="ECO:0000256" key="8">
    <source>
        <dbReference type="ARBA" id="ARBA00048679"/>
    </source>
</evidence>
<evidence type="ECO:0000256" key="9">
    <source>
        <dbReference type="PROSITE-ProRule" id="PRU10141"/>
    </source>
</evidence>
<dbReference type="CDD" id="cd08215">
    <property type="entry name" value="STKc_Nek"/>
    <property type="match status" value="1"/>
</dbReference>
<feature type="compositionally biased region" description="Acidic residues" evidence="10">
    <location>
        <begin position="612"/>
        <end position="633"/>
    </location>
</feature>
<comment type="catalytic activity">
    <reaction evidence="8">
        <text>L-seryl-[protein] + ATP = O-phospho-L-seryl-[protein] + ADP + H(+)</text>
        <dbReference type="Rhea" id="RHEA:17989"/>
        <dbReference type="Rhea" id="RHEA-COMP:9863"/>
        <dbReference type="Rhea" id="RHEA-COMP:11604"/>
        <dbReference type="ChEBI" id="CHEBI:15378"/>
        <dbReference type="ChEBI" id="CHEBI:29999"/>
        <dbReference type="ChEBI" id="CHEBI:30616"/>
        <dbReference type="ChEBI" id="CHEBI:83421"/>
        <dbReference type="ChEBI" id="CHEBI:456216"/>
        <dbReference type="EC" id="2.7.11.1"/>
    </reaction>
</comment>
<keyword evidence="2" id="KW-0723">Serine/threonine-protein kinase</keyword>
<feature type="binding site" evidence="9">
    <location>
        <position position="34"/>
    </location>
    <ligand>
        <name>ATP</name>
        <dbReference type="ChEBI" id="CHEBI:30616"/>
    </ligand>
</feature>
<dbReference type="SMART" id="SM00220">
    <property type="entry name" value="S_TKc"/>
    <property type="match status" value="1"/>
</dbReference>
<feature type="domain" description="Protein kinase" evidence="11">
    <location>
        <begin position="4"/>
        <end position="262"/>
    </location>
</feature>
<protein>
    <recommendedName>
        <fullName evidence="1">non-specific serine/threonine protein kinase</fullName>
        <ecNumber evidence="1">2.7.11.1</ecNumber>
    </recommendedName>
</protein>
<gene>
    <name evidence="13" type="primary">Aste57867_8289</name>
    <name evidence="12" type="ORF">As57867_008258</name>
    <name evidence="13" type="ORF">ASTE57867_8289</name>
</gene>
<dbReference type="Gene3D" id="1.10.510.10">
    <property type="entry name" value="Transferase(Phosphotransferase) domain 1"/>
    <property type="match status" value="1"/>
</dbReference>
<dbReference type="EC" id="2.7.11.1" evidence="1"/>
<dbReference type="Proteomes" id="UP000332933">
    <property type="component" value="Unassembled WGS sequence"/>
</dbReference>
<evidence type="ECO:0000313" key="12">
    <source>
        <dbReference type="EMBL" id="KAF0701215.1"/>
    </source>
</evidence>
<feature type="compositionally biased region" description="Basic and acidic residues" evidence="10">
    <location>
        <begin position="379"/>
        <end position="390"/>
    </location>
</feature>
<keyword evidence="14" id="KW-1185">Reference proteome</keyword>
<evidence type="ECO:0000256" key="6">
    <source>
        <dbReference type="ARBA" id="ARBA00022840"/>
    </source>
</evidence>
<keyword evidence="5" id="KW-0418">Kinase</keyword>
<dbReference type="InterPro" id="IPR011009">
    <property type="entry name" value="Kinase-like_dom_sf"/>
</dbReference>
<dbReference type="PROSITE" id="PS00108">
    <property type="entry name" value="PROTEIN_KINASE_ST"/>
    <property type="match status" value="1"/>
</dbReference>
<dbReference type="InterPro" id="IPR000719">
    <property type="entry name" value="Prot_kinase_dom"/>
</dbReference>
<organism evidence="13 14">
    <name type="scientific">Aphanomyces stellatus</name>
    <dbReference type="NCBI Taxonomy" id="120398"/>
    <lineage>
        <taxon>Eukaryota</taxon>
        <taxon>Sar</taxon>
        <taxon>Stramenopiles</taxon>
        <taxon>Oomycota</taxon>
        <taxon>Saprolegniomycetes</taxon>
        <taxon>Saprolegniales</taxon>
        <taxon>Verrucalvaceae</taxon>
        <taxon>Aphanomyces</taxon>
    </lineage>
</organism>
<dbReference type="InterPro" id="IPR008271">
    <property type="entry name" value="Ser/Thr_kinase_AS"/>
</dbReference>
<evidence type="ECO:0000256" key="1">
    <source>
        <dbReference type="ARBA" id="ARBA00012513"/>
    </source>
</evidence>
<feature type="region of interest" description="Disordered" evidence="10">
    <location>
        <begin position="379"/>
        <end position="417"/>
    </location>
</feature>
<proteinExistence type="predicted"/>
<evidence type="ECO:0000256" key="3">
    <source>
        <dbReference type="ARBA" id="ARBA00022679"/>
    </source>
</evidence>
<evidence type="ECO:0000256" key="10">
    <source>
        <dbReference type="SAM" id="MobiDB-lite"/>
    </source>
</evidence>
<evidence type="ECO:0000256" key="5">
    <source>
        <dbReference type="ARBA" id="ARBA00022777"/>
    </source>
</evidence>
<dbReference type="SUPFAM" id="SSF56112">
    <property type="entry name" value="Protein kinase-like (PK-like)"/>
    <property type="match status" value="1"/>
</dbReference>
<comment type="catalytic activity">
    <reaction evidence="7">
        <text>L-threonyl-[protein] + ATP = O-phospho-L-threonyl-[protein] + ADP + H(+)</text>
        <dbReference type="Rhea" id="RHEA:46608"/>
        <dbReference type="Rhea" id="RHEA-COMP:11060"/>
        <dbReference type="Rhea" id="RHEA-COMP:11605"/>
        <dbReference type="ChEBI" id="CHEBI:15378"/>
        <dbReference type="ChEBI" id="CHEBI:30013"/>
        <dbReference type="ChEBI" id="CHEBI:30616"/>
        <dbReference type="ChEBI" id="CHEBI:61977"/>
        <dbReference type="ChEBI" id="CHEBI:456216"/>
        <dbReference type="EC" id="2.7.11.1"/>
    </reaction>
</comment>
<dbReference type="Pfam" id="PF00069">
    <property type="entry name" value="Pkinase"/>
    <property type="match status" value="1"/>
</dbReference>
<dbReference type="PANTHER" id="PTHR44899">
    <property type="entry name" value="CAMK FAMILY PROTEIN KINASE"/>
    <property type="match status" value="1"/>
</dbReference>
<dbReference type="InterPro" id="IPR051131">
    <property type="entry name" value="NEK_Ser/Thr_kinase_NIMA"/>
</dbReference>
<sequence>MDKYRKLERIGKGSFGSAYLAEKRGEPGKRYVIKEVQIDPRDQKAAVREARLLAALDHPNIIACKEHFLVPPSNKVFCIVTEYADGGDLRKLLKQYEAAGRRLTEAQVLDLLVQICLALKHVHDRKILHRDIKPENIFLMQSRIVKLGDFGVAKVLSNTMACADTQTGTPYYTSPEICHGLQYNHKTDVWSLGCVVYEMITQSHAFDGRNQKQLFQNIAYGAYDTSRLDGSSASLTQLVTSMLAKAPRERPSINAILRTPIVRDRIQTFLSAREMQEELNHTVLHGQHLFRKPKAAATSPRAMKHPPPPLVGKPVVKPVVKERQPVAVRGYQAPTAAAKQRAEVMAAKKERVQALVARQRELAEMRLLQEKKARLAKKQAEVERRKEQLRQKSPPKVRRLQGDSDKHDTQSAPEAAAAVQMKAEAAKRQQLLDQQAVRDLPTVPRVQAKHGRLQEREMERLKMADDIRERKKLMRGNKPSDEPVILVQAIKPEGVVTQLMPKVEAIIAPDSIYFDSTVGSPTHVTGAWGFDAPRPSSPPIAEEGSESGEPSVTDIDGNAGGDLPPPPAPLVIDTDVEDIECDNGDVVLNHAKPNLEYERMVLQMKSVMEAGDDATAVDEEDPTADDDDQDDENVSPADVRLSQLAFLQGAAFKAALKAMWHNPLKPEEVRGAEGTTAASPPLSPRRLDDARWLCAYLQDVVGT</sequence>
<evidence type="ECO:0000313" key="14">
    <source>
        <dbReference type="Proteomes" id="UP000332933"/>
    </source>
</evidence>
<feature type="compositionally biased region" description="Basic and acidic residues" evidence="10">
    <location>
        <begin position="400"/>
        <end position="409"/>
    </location>
</feature>
<reference evidence="12" key="2">
    <citation type="submission" date="2019-06" db="EMBL/GenBank/DDBJ databases">
        <title>Genomics analysis of Aphanomyces spp. identifies a new class of oomycete effector associated with host adaptation.</title>
        <authorList>
            <person name="Gaulin E."/>
        </authorList>
    </citation>
    <scope>NUCLEOTIDE SEQUENCE</scope>
    <source>
        <strain evidence="12">CBS 578.67</strain>
    </source>
</reference>
<dbReference type="AlphaFoldDB" id="A0A485KJV0"/>
<dbReference type="OrthoDB" id="248923at2759"/>
<keyword evidence="4 9" id="KW-0547">Nucleotide-binding</keyword>
<evidence type="ECO:0000313" key="13">
    <source>
        <dbReference type="EMBL" id="VFT85176.1"/>
    </source>
</evidence>
<reference evidence="13 14" key="1">
    <citation type="submission" date="2019-03" db="EMBL/GenBank/DDBJ databases">
        <authorList>
            <person name="Gaulin E."/>
            <person name="Dumas B."/>
        </authorList>
    </citation>
    <scope>NUCLEOTIDE SEQUENCE [LARGE SCALE GENOMIC DNA]</scope>
    <source>
        <strain evidence="13">CBS 568.67</strain>
    </source>
</reference>
<evidence type="ECO:0000256" key="4">
    <source>
        <dbReference type="ARBA" id="ARBA00022741"/>
    </source>
</evidence>
<keyword evidence="3" id="KW-0808">Transferase</keyword>
<name>A0A485KJV0_9STRA</name>
<evidence type="ECO:0000259" key="11">
    <source>
        <dbReference type="PROSITE" id="PS50011"/>
    </source>
</evidence>
<feature type="region of interest" description="Disordered" evidence="10">
    <location>
        <begin position="527"/>
        <end position="569"/>
    </location>
</feature>
<evidence type="ECO:0000256" key="7">
    <source>
        <dbReference type="ARBA" id="ARBA00047899"/>
    </source>
</evidence>